<protein>
    <recommendedName>
        <fullName evidence="3">Stage VI sporulation protein F</fullName>
    </recommendedName>
</protein>
<keyword evidence="2" id="KW-1185">Reference proteome</keyword>
<organism evidence="1 2">
    <name type="scientific">Brevibacillus fluminis</name>
    <dbReference type="NCBI Taxonomy" id="511487"/>
    <lineage>
        <taxon>Bacteria</taxon>
        <taxon>Bacillati</taxon>
        <taxon>Bacillota</taxon>
        <taxon>Bacilli</taxon>
        <taxon>Bacillales</taxon>
        <taxon>Paenibacillaceae</taxon>
        <taxon>Brevibacillus</taxon>
    </lineage>
</organism>
<sequence>MKNFSRQLFDKLQGKLPGGMDESQLKNLANGMKKSDFQDEEKLRQMIKTLAAISGTPVTPEKEEKIIQLFRENKFNPNDLSTLKNLLS</sequence>
<accession>A0A3M8D2E2</accession>
<dbReference type="Pfam" id="PF14069">
    <property type="entry name" value="SpoVIF"/>
    <property type="match status" value="1"/>
</dbReference>
<evidence type="ECO:0000313" key="1">
    <source>
        <dbReference type="EMBL" id="RNB81617.1"/>
    </source>
</evidence>
<gene>
    <name evidence="1" type="ORF">EDM56_25195</name>
</gene>
<dbReference type="AlphaFoldDB" id="A0A3M8D2E2"/>
<comment type="caution">
    <text evidence="1">The sequence shown here is derived from an EMBL/GenBank/DDBJ whole genome shotgun (WGS) entry which is preliminary data.</text>
</comment>
<evidence type="ECO:0008006" key="3">
    <source>
        <dbReference type="Google" id="ProtNLM"/>
    </source>
</evidence>
<dbReference type="OrthoDB" id="2468514at2"/>
<name>A0A3M8D2E2_9BACL</name>
<evidence type="ECO:0000313" key="2">
    <source>
        <dbReference type="Proteomes" id="UP000271031"/>
    </source>
</evidence>
<dbReference type="EMBL" id="RHHQ01000022">
    <property type="protein sequence ID" value="RNB81617.1"/>
    <property type="molecule type" value="Genomic_DNA"/>
</dbReference>
<dbReference type="RefSeq" id="WP_122920701.1">
    <property type="nucleotide sequence ID" value="NZ_RHHQ01000022.1"/>
</dbReference>
<dbReference type="InterPro" id="IPR025942">
    <property type="entry name" value="SpoVIF"/>
</dbReference>
<reference evidence="1 2" key="1">
    <citation type="submission" date="2018-10" db="EMBL/GenBank/DDBJ databases">
        <title>Phylogenomics of Brevibacillus.</title>
        <authorList>
            <person name="Dunlap C."/>
        </authorList>
    </citation>
    <scope>NUCLEOTIDE SEQUENCE [LARGE SCALE GENOMIC DNA]</scope>
    <source>
        <strain evidence="1 2">JCM 15716</strain>
    </source>
</reference>
<proteinExistence type="predicted"/>
<dbReference type="Proteomes" id="UP000271031">
    <property type="component" value="Unassembled WGS sequence"/>
</dbReference>